<dbReference type="Gene3D" id="3.40.850.10">
    <property type="entry name" value="Kinesin motor domain"/>
    <property type="match status" value="1"/>
</dbReference>
<dbReference type="GO" id="GO:0005524">
    <property type="term" value="F:ATP binding"/>
    <property type="evidence" value="ECO:0007669"/>
    <property type="project" value="UniProtKB-KW"/>
</dbReference>
<dbReference type="InterPro" id="IPR001609">
    <property type="entry name" value="Myosin_head_motor_dom-like"/>
</dbReference>
<dbReference type="PROSITE" id="PS51757">
    <property type="entry name" value="TH1"/>
    <property type="match status" value="1"/>
</dbReference>
<dbReference type="OrthoDB" id="6108017at2759"/>
<dbReference type="PRINTS" id="PR00452">
    <property type="entry name" value="SH3DOMAIN"/>
</dbReference>
<evidence type="ECO:0000256" key="5">
    <source>
        <dbReference type="ARBA" id="ARBA00023123"/>
    </source>
</evidence>
<dbReference type="SMART" id="SM00326">
    <property type="entry name" value="SH3"/>
    <property type="match status" value="1"/>
</dbReference>
<protein>
    <submittedName>
        <fullName evidence="13">Uncharacterized protein</fullName>
    </submittedName>
</protein>
<keyword evidence="2 8" id="KW-0728">SH3 domain</keyword>
<dbReference type="AlphaFoldDB" id="A0A815JCZ5"/>
<dbReference type="Pfam" id="PF00018">
    <property type="entry name" value="SH3_1"/>
    <property type="match status" value="1"/>
</dbReference>
<dbReference type="GO" id="GO:0051015">
    <property type="term" value="F:actin filament binding"/>
    <property type="evidence" value="ECO:0007669"/>
    <property type="project" value="TreeGrafter"/>
</dbReference>
<evidence type="ECO:0000256" key="6">
    <source>
        <dbReference type="ARBA" id="ARBA00023175"/>
    </source>
</evidence>
<evidence type="ECO:0000256" key="9">
    <source>
        <dbReference type="PROSITE-ProRule" id="PRU00782"/>
    </source>
</evidence>
<dbReference type="SUPFAM" id="SSF52540">
    <property type="entry name" value="P-loop containing nucleoside triphosphate hydrolases"/>
    <property type="match status" value="2"/>
</dbReference>
<dbReference type="PANTHER" id="PTHR13140">
    <property type="entry name" value="MYOSIN"/>
    <property type="match status" value="1"/>
</dbReference>
<evidence type="ECO:0000256" key="2">
    <source>
        <dbReference type="ARBA" id="ARBA00022443"/>
    </source>
</evidence>
<comment type="similarity">
    <text evidence="1 9">Belongs to the TRAFAC class myosin-kinesin ATPase superfamily. Myosin family.</text>
</comment>
<reference evidence="13" key="1">
    <citation type="submission" date="2021-02" db="EMBL/GenBank/DDBJ databases">
        <authorList>
            <person name="Nowell W R."/>
        </authorList>
    </citation>
    <scope>NUCLEOTIDE SEQUENCE</scope>
</reference>
<feature type="domain" description="SH3" evidence="10">
    <location>
        <begin position="580"/>
        <end position="638"/>
    </location>
</feature>
<dbReference type="GO" id="GO:0005737">
    <property type="term" value="C:cytoplasm"/>
    <property type="evidence" value="ECO:0007669"/>
    <property type="project" value="TreeGrafter"/>
</dbReference>
<dbReference type="PROSITE" id="PS50002">
    <property type="entry name" value="SH3"/>
    <property type="match status" value="1"/>
</dbReference>
<keyword evidence="3" id="KW-0547">Nucleotide-binding</keyword>
<evidence type="ECO:0000313" key="13">
    <source>
        <dbReference type="EMBL" id="CAF1379174.1"/>
    </source>
</evidence>
<dbReference type="Pfam" id="PF00063">
    <property type="entry name" value="Myosin_head"/>
    <property type="match status" value="1"/>
</dbReference>
<dbReference type="InterPro" id="IPR027417">
    <property type="entry name" value="P-loop_NTPase"/>
</dbReference>
<dbReference type="EMBL" id="CAJNON010000792">
    <property type="protein sequence ID" value="CAF1379174.1"/>
    <property type="molecule type" value="Genomic_DNA"/>
</dbReference>
<evidence type="ECO:0000256" key="7">
    <source>
        <dbReference type="ARBA" id="ARBA00023203"/>
    </source>
</evidence>
<evidence type="ECO:0000259" key="11">
    <source>
        <dbReference type="PROSITE" id="PS51456"/>
    </source>
</evidence>
<organism evidence="13 14">
    <name type="scientific">Adineta steineri</name>
    <dbReference type="NCBI Taxonomy" id="433720"/>
    <lineage>
        <taxon>Eukaryota</taxon>
        <taxon>Metazoa</taxon>
        <taxon>Spiralia</taxon>
        <taxon>Gnathifera</taxon>
        <taxon>Rotifera</taxon>
        <taxon>Eurotatoria</taxon>
        <taxon>Bdelloidea</taxon>
        <taxon>Adinetida</taxon>
        <taxon>Adinetidae</taxon>
        <taxon>Adineta</taxon>
    </lineage>
</organism>
<dbReference type="Proteomes" id="UP000663891">
    <property type="component" value="Unassembled WGS sequence"/>
</dbReference>
<dbReference type="SMART" id="SM00242">
    <property type="entry name" value="MYSc"/>
    <property type="match status" value="1"/>
</dbReference>
<dbReference type="GO" id="GO:0007015">
    <property type="term" value="P:actin filament organization"/>
    <property type="evidence" value="ECO:0007669"/>
    <property type="project" value="TreeGrafter"/>
</dbReference>
<dbReference type="GO" id="GO:0000146">
    <property type="term" value="F:microfilament motor activity"/>
    <property type="evidence" value="ECO:0007669"/>
    <property type="project" value="TreeGrafter"/>
</dbReference>
<evidence type="ECO:0000259" key="12">
    <source>
        <dbReference type="PROSITE" id="PS51757"/>
    </source>
</evidence>
<dbReference type="InterPro" id="IPR036028">
    <property type="entry name" value="SH3-like_dom_sf"/>
</dbReference>
<keyword evidence="7 9" id="KW-0009">Actin-binding</keyword>
<dbReference type="SUPFAM" id="SSF50044">
    <property type="entry name" value="SH3-domain"/>
    <property type="match status" value="1"/>
</dbReference>
<dbReference type="FunFam" id="2.30.30.40:FF:000072">
    <property type="entry name" value="Unconventional Myosin IB"/>
    <property type="match status" value="1"/>
</dbReference>
<keyword evidence="6" id="KW-0505">Motor protein</keyword>
<evidence type="ECO:0000256" key="4">
    <source>
        <dbReference type="ARBA" id="ARBA00022840"/>
    </source>
</evidence>
<dbReference type="InterPro" id="IPR001452">
    <property type="entry name" value="SH3_domain"/>
</dbReference>
<evidence type="ECO:0000256" key="8">
    <source>
        <dbReference type="PROSITE-ProRule" id="PRU00192"/>
    </source>
</evidence>
<dbReference type="Gene3D" id="1.20.5.4820">
    <property type="match status" value="1"/>
</dbReference>
<dbReference type="PANTHER" id="PTHR13140:SF729">
    <property type="entry name" value="UNCONVENTIONAL MYOSIN-IE"/>
    <property type="match status" value="1"/>
</dbReference>
<dbReference type="PROSITE" id="PS51456">
    <property type="entry name" value="MYOSIN_MOTOR"/>
    <property type="match status" value="1"/>
</dbReference>
<evidence type="ECO:0000313" key="14">
    <source>
        <dbReference type="Proteomes" id="UP000663891"/>
    </source>
</evidence>
<evidence type="ECO:0000259" key="10">
    <source>
        <dbReference type="PROSITE" id="PS50002"/>
    </source>
</evidence>
<comment type="caution">
    <text evidence="13">The sequence shown here is derived from an EMBL/GenBank/DDBJ whole genome shotgun (WGS) entry which is preliminary data.</text>
</comment>
<dbReference type="GO" id="GO:0005886">
    <property type="term" value="C:plasma membrane"/>
    <property type="evidence" value="ECO:0007669"/>
    <property type="project" value="TreeGrafter"/>
</dbReference>
<keyword evidence="4" id="KW-0067">ATP-binding</keyword>
<dbReference type="Gene3D" id="1.20.58.530">
    <property type="match status" value="2"/>
</dbReference>
<feature type="domain" description="Myosin motor" evidence="11">
    <location>
        <begin position="1"/>
        <end position="459"/>
    </location>
</feature>
<evidence type="ECO:0000256" key="3">
    <source>
        <dbReference type="ARBA" id="ARBA00022741"/>
    </source>
</evidence>
<dbReference type="FunFam" id="1.20.58.530:FF:000007">
    <property type="entry name" value="Myosin IE"/>
    <property type="match status" value="1"/>
</dbReference>
<dbReference type="Pfam" id="PF06017">
    <property type="entry name" value="Myosin_TH1"/>
    <property type="match status" value="1"/>
</dbReference>
<gene>
    <name evidence="13" type="ORF">VCS650_LOCUS35303</name>
</gene>
<dbReference type="InterPro" id="IPR036961">
    <property type="entry name" value="Kinesin_motor_dom_sf"/>
</dbReference>
<name>A0A815JCZ5_9BILA</name>
<dbReference type="Gene3D" id="1.20.120.720">
    <property type="entry name" value="Myosin VI head, motor domain, U50 subdomain"/>
    <property type="match status" value="2"/>
</dbReference>
<dbReference type="GO" id="GO:0016459">
    <property type="term" value="C:myosin complex"/>
    <property type="evidence" value="ECO:0007669"/>
    <property type="project" value="UniProtKB-KW"/>
</dbReference>
<dbReference type="GO" id="GO:0005902">
    <property type="term" value="C:microvillus"/>
    <property type="evidence" value="ECO:0007669"/>
    <property type="project" value="TreeGrafter"/>
</dbReference>
<dbReference type="PRINTS" id="PR00193">
    <property type="entry name" value="MYOSINHEAVY"/>
</dbReference>
<keyword evidence="5 9" id="KW-0518">Myosin</keyword>
<feature type="region of interest" description="Actin-binding" evidence="9">
    <location>
        <begin position="336"/>
        <end position="358"/>
    </location>
</feature>
<proteinExistence type="inferred from homology"/>
<accession>A0A815JCZ5</accession>
<dbReference type="InterPro" id="IPR010926">
    <property type="entry name" value="Myosin_TH1"/>
</dbReference>
<sequence length="638" mass="74060">MNPLLAGILHLGNVNFGDKNNYATVLSEQDLRAPCAYFGIEVDYLKTKLISKRLEFKEHQENKQVEQTFTVHKAIFTRDALAKSIYSRIFDHLIQAINSAFQTTKKSDLSVGILDIYGFEIFERNSFEQFCINYVNEKLQQIFIELTLKKEQEEYKRENIQWTPISFFNNIVVCDLFEAKQPPGMFLLLDDICASSHATTEKVDQSYLHKLSSLSNQHLIVSPPTFTVKHYAGAVTYHSDQFCEKNRDILNIDLIEMMQSSTIPFVKRLFPEQTSTIKARPTTVGKKISSQANELVTKLMSCQPHCTPFVKRLFPEQTSTIKARPTTVGKKISSQANELVTKLMSCQPHYVRCIKPNENQAPGEWNSSNAIEQVKYLGLVANIEVRKAGFVYRREFAKFLSRYAILTKQTWPKWDGKVTDGVMHIVDSMHLDRREVQLGNTKVFIKSPESLHVLEDMRLRKFDNYARIIQKAMKRFCAVRVYQKQREQATDILHGRKERNERSLDRDYVGDYCNLHQRPDLQRLIPRNEKTDFSSYLHKYDRRFRRQGRYFISTNQALYIIDEECPPAKPPRPIAAKPSKQQKKLRALYDFEARSADELTFHADNELFLIDNSDDTWWKAELDGKTGVVPSNYVEVII</sequence>
<feature type="domain" description="TH1" evidence="12">
    <location>
        <begin position="497"/>
        <end position="638"/>
    </location>
</feature>
<evidence type="ECO:0000256" key="1">
    <source>
        <dbReference type="ARBA" id="ARBA00008314"/>
    </source>
</evidence>
<dbReference type="GO" id="GO:0006897">
    <property type="term" value="P:endocytosis"/>
    <property type="evidence" value="ECO:0007669"/>
    <property type="project" value="TreeGrafter"/>
</dbReference>
<comment type="caution">
    <text evidence="9">Lacks conserved residue(s) required for the propagation of feature annotation.</text>
</comment>
<dbReference type="Gene3D" id="2.30.30.40">
    <property type="entry name" value="SH3 Domains"/>
    <property type="match status" value="1"/>
</dbReference>